<sequence length="697" mass="80787">MNFFQELFFRIKDTLADIGAYLRFGLKNQIKSVFAWIDDQFYMLKLWKEALPNARRTRQHERKEALNKLKDQLLEIPQKLLHFLWDLITSPKRAFRQMKGAWTYVSSMSLKSILAGIWGSYIAILLAIIDIFEGLFNRWLAMRMLTRILTILVLLVGIGFLISSRWVIDEAKQWRSDQLVQEAQTLEDQDYEVKAYEKLRSAALLNPTNTSVLERTMETARSLETAEAVWWSEQMTKQKQFDAPSMAKVIDYAVDYHQVPTGAKYLARLQAQHPDSQQVIDTELKLLLAQGHRNRALTRAREMYAKGMETPLVHDIIIGLANNDDPAIAEQSKQHHRDNLMRMDDIGLYLCEIALSQSIAENQGDNAFDYLAILEHLRKHPDSNREHITLAVGRAYEAGQLGREEALRSILEEYDLKDSDERKSVFGVLNFFHIGDVSDILITENDLRRDRDLCRHLLYSLIMSDSPDIERAKELVDINTKNSALNESDKHFWKSFIHLYEGNNEGYTLEMLQAIDESDVSDWGEIEFLVKTYTSPHQQLVFYRELYGLTNSNPYTIRKYVELLYALGLSDELKTILKHVNLDQFKGDPDSMSLIIYLKLQFGLDLEKCRYYSEQFIEEFPEIYYCYITLAFAYFQSGHEKMAQAVLKSLPMQYQPEVLSSHHRLAYAAVTGDLSYLPDISTAILPNEKALFLEGKK</sequence>
<reference evidence="2" key="2">
    <citation type="submission" date="2020-09" db="EMBL/GenBank/DDBJ databases">
        <authorList>
            <person name="Sun Q."/>
            <person name="Kim S."/>
        </authorList>
    </citation>
    <scope>NUCLEOTIDE SEQUENCE</scope>
    <source>
        <strain evidence="2">KCTC 12870</strain>
    </source>
</reference>
<name>A0A8J3GDI4_9BACT</name>
<comment type="caution">
    <text evidence="2">The sequence shown here is derived from an EMBL/GenBank/DDBJ whole genome shotgun (WGS) entry which is preliminary data.</text>
</comment>
<dbReference type="RefSeq" id="WP_189511259.1">
    <property type="nucleotide sequence ID" value="NZ_BMXG01000002.1"/>
</dbReference>
<keyword evidence="1" id="KW-1133">Transmembrane helix</keyword>
<accession>A0A8J3GDI4</accession>
<evidence type="ECO:0000313" key="2">
    <source>
        <dbReference type="EMBL" id="GHB91925.1"/>
    </source>
</evidence>
<dbReference type="Proteomes" id="UP000642829">
    <property type="component" value="Unassembled WGS sequence"/>
</dbReference>
<dbReference type="EMBL" id="BMXG01000002">
    <property type="protein sequence ID" value="GHB91925.1"/>
    <property type="molecule type" value="Genomic_DNA"/>
</dbReference>
<keyword evidence="1" id="KW-0812">Transmembrane</keyword>
<evidence type="ECO:0000313" key="3">
    <source>
        <dbReference type="Proteomes" id="UP000642829"/>
    </source>
</evidence>
<feature type="transmembrane region" description="Helical" evidence="1">
    <location>
        <begin position="148"/>
        <end position="168"/>
    </location>
</feature>
<evidence type="ECO:0000256" key="1">
    <source>
        <dbReference type="SAM" id="Phobius"/>
    </source>
</evidence>
<proteinExistence type="predicted"/>
<organism evidence="2 3">
    <name type="scientific">Cerasicoccus arenae</name>
    <dbReference type="NCBI Taxonomy" id="424488"/>
    <lineage>
        <taxon>Bacteria</taxon>
        <taxon>Pseudomonadati</taxon>
        <taxon>Verrucomicrobiota</taxon>
        <taxon>Opitutia</taxon>
        <taxon>Puniceicoccales</taxon>
        <taxon>Cerasicoccaceae</taxon>
        <taxon>Cerasicoccus</taxon>
    </lineage>
</organism>
<gene>
    <name evidence="2" type="ORF">GCM10007047_03560</name>
</gene>
<dbReference type="AlphaFoldDB" id="A0A8J3GDI4"/>
<reference evidence="2" key="1">
    <citation type="journal article" date="2014" name="Int. J. Syst. Evol. Microbiol.">
        <title>Complete genome sequence of Corynebacterium casei LMG S-19264T (=DSM 44701T), isolated from a smear-ripened cheese.</title>
        <authorList>
            <consortium name="US DOE Joint Genome Institute (JGI-PGF)"/>
            <person name="Walter F."/>
            <person name="Albersmeier A."/>
            <person name="Kalinowski J."/>
            <person name="Ruckert C."/>
        </authorList>
    </citation>
    <scope>NUCLEOTIDE SEQUENCE</scope>
    <source>
        <strain evidence="2">KCTC 12870</strain>
    </source>
</reference>
<feature type="transmembrane region" description="Helical" evidence="1">
    <location>
        <begin position="113"/>
        <end position="136"/>
    </location>
</feature>
<protein>
    <submittedName>
        <fullName evidence="2">Uncharacterized protein</fullName>
    </submittedName>
</protein>
<keyword evidence="3" id="KW-1185">Reference proteome</keyword>
<keyword evidence="1" id="KW-0472">Membrane</keyword>